<gene>
    <name evidence="13" type="ORF">FNK824_LOCUS14159</name>
    <name evidence="11" type="ORF">JXQ802_LOCUS4330</name>
    <name evidence="12" type="ORF">PYM288_LOCUS5165</name>
</gene>
<dbReference type="PROSITE" id="PS50262">
    <property type="entry name" value="G_PROTEIN_RECEP_F1_2"/>
    <property type="match status" value="1"/>
</dbReference>
<dbReference type="EMBL" id="CAJNOH010000050">
    <property type="protein sequence ID" value="CAF0812472.1"/>
    <property type="molecule type" value="Genomic_DNA"/>
</dbReference>
<evidence type="ECO:0000256" key="7">
    <source>
        <dbReference type="ARBA" id="ARBA00023224"/>
    </source>
</evidence>
<dbReference type="PRINTS" id="PR00237">
    <property type="entry name" value="GPCRRHODOPSN"/>
</dbReference>
<evidence type="ECO:0000256" key="3">
    <source>
        <dbReference type="ARBA" id="ARBA00022989"/>
    </source>
</evidence>
<dbReference type="PANTHER" id="PTHR24243">
    <property type="entry name" value="G-PROTEIN COUPLED RECEPTOR"/>
    <property type="match status" value="1"/>
</dbReference>
<feature type="domain" description="G-protein coupled receptors family 1 profile" evidence="10">
    <location>
        <begin position="42"/>
        <end position="388"/>
    </location>
</feature>
<proteinExistence type="inferred from homology"/>
<sequence length="538" mass="62532">MLSKDDINKCPSIFHNAFSNPVFIERVLLIIYAIIFLIGLVGNIMTIIIIKCNTHLRTPTNIYLLNLAVSDLMMLICNLPLEMIEIHFREWPLSIMFCTLRNICVEFFTCSSILTILAFSCERYFAIVHPIHFHQLNHFHRAQNVVIIIWFLSLIVSIPIGFSYEVEKNLVVISPYSTRFILKSINNTNFQRLNETILSINVYCKSCVPKKNLIKLLSIIMIITSICCFYFPMIIIGIIYIYIIKALHHVNKYEKHSNHIESNLSSLSNCDIKGKKQTISTSFYSNIINQEKVIQIKQKHTHLGSHSWLKSRAHYQARKVVVKTLVTVVIAFFICYAPLYLQRVLSAIMSLNSNLYSDSYIFSNIMAYLYVISGITFYFGSIINPILYNVVSNKYRRAFRDLFCCRLTYKTTTNIKNQQKLFQTNHQQIHSFVKKFPYEQSNNINRKLCFNLHEENFKNNNQIRILPITKCPMQSDIQSIRSNSSSISSYTKRELYRAHFLRSNPSLPKKMSSTQSCEISLGEKNYLAKNSQLTPFHS</sequence>
<name>A0A813SWT7_9BILA</name>
<dbReference type="InterPro" id="IPR000276">
    <property type="entry name" value="GPCR_Rhodpsn"/>
</dbReference>
<dbReference type="SUPFAM" id="SSF81321">
    <property type="entry name" value="Family A G protein-coupled receptor-like"/>
    <property type="match status" value="1"/>
</dbReference>
<feature type="transmembrane region" description="Helical" evidence="9">
    <location>
        <begin position="320"/>
        <end position="341"/>
    </location>
</feature>
<dbReference type="InterPro" id="IPR017452">
    <property type="entry name" value="GPCR_Rhodpsn_7TM"/>
</dbReference>
<dbReference type="GO" id="GO:0005886">
    <property type="term" value="C:plasma membrane"/>
    <property type="evidence" value="ECO:0007669"/>
    <property type="project" value="TreeGrafter"/>
</dbReference>
<feature type="transmembrane region" description="Helical" evidence="9">
    <location>
        <begin position="93"/>
        <end position="121"/>
    </location>
</feature>
<feature type="transmembrane region" description="Helical" evidence="9">
    <location>
        <begin position="142"/>
        <end position="162"/>
    </location>
</feature>
<keyword evidence="6 8" id="KW-0675">Receptor</keyword>
<comment type="caution">
    <text evidence="11">The sequence shown here is derived from an EMBL/GenBank/DDBJ whole genome shotgun (WGS) entry which is preliminary data.</text>
</comment>
<dbReference type="EMBL" id="CAJNOL010000060">
    <property type="protein sequence ID" value="CAF0803012.1"/>
    <property type="molecule type" value="Genomic_DNA"/>
</dbReference>
<evidence type="ECO:0000256" key="1">
    <source>
        <dbReference type="ARBA" id="ARBA00004141"/>
    </source>
</evidence>
<dbReference type="Proteomes" id="UP000663870">
    <property type="component" value="Unassembled WGS sequence"/>
</dbReference>
<evidence type="ECO:0000313" key="12">
    <source>
        <dbReference type="EMBL" id="CAF0812472.1"/>
    </source>
</evidence>
<evidence type="ECO:0000256" key="9">
    <source>
        <dbReference type="SAM" id="Phobius"/>
    </source>
</evidence>
<organism evidence="11 14">
    <name type="scientific">Rotaria sordida</name>
    <dbReference type="NCBI Taxonomy" id="392033"/>
    <lineage>
        <taxon>Eukaryota</taxon>
        <taxon>Metazoa</taxon>
        <taxon>Spiralia</taxon>
        <taxon>Gnathifera</taxon>
        <taxon>Rotifera</taxon>
        <taxon>Eurotatoria</taxon>
        <taxon>Bdelloidea</taxon>
        <taxon>Philodinida</taxon>
        <taxon>Philodinidae</taxon>
        <taxon>Rotaria</taxon>
    </lineage>
</organism>
<evidence type="ECO:0000256" key="2">
    <source>
        <dbReference type="ARBA" id="ARBA00022692"/>
    </source>
</evidence>
<dbReference type="Proteomes" id="UP000663854">
    <property type="component" value="Unassembled WGS sequence"/>
</dbReference>
<comment type="subcellular location">
    <subcellularLocation>
        <location evidence="1">Membrane</location>
        <topology evidence="1">Multi-pass membrane protein</topology>
    </subcellularLocation>
</comment>
<feature type="transmembrane region" description="Helical" evidence="9">
    <location>
        <begin position="361"/>
        <end position="387"/>
    </location>
</feature>
<reference evidence="11" key="1">
    <citation type="submission" date="2021-02" db="EMBL/GenBank/DDBJ databases">
        <authorList>
            <person name="Nowell W R."/>
        </authorList>
    </citation>
    <scope>NUCLEOTIDE SEQUENCE</scope>
</reference>
<dbReference type="PROSITE" id="PS00237">
    <property type="entry name" value="G_PROTEIN_RECEP_F1_1"/>
    <property type="match status" value="1"/>
</dbReference>
<dbReference type="GO" id="GO:0008188">
    <property type="term" value="F:neuropeptide receptor activity"/>
    <property type="evidence" value="ECO:0007669"/>
    <property type="project" value="TreeGrafter"/>
</dbReference>
<evidence type="ECO:0000313" key="11">
    <source>
        <dbReference type="EMBL" id="CAF0803012.1"/>
    </source>
</evidence>
<evidence type="ECO:0000256" key="6">
    <source>
        <dbReference type="ARBA" id="ARBA00023170"/>
    </source>
</evidence>
<keyword evidence="7 8" id="KW-0807">Transducer</keyword>
<evidence type="ECO:0000313" key="14">
    <source>
        <dbReference type="Proteomes" id="UP000663870"/>
    </source>
</evidence>
<keyword evidence="14" id="KW-1185">Reference proteome</keyword>
<protein>
    <recommendedName>
        <fullName evidence="10">G-protein coupled receptors family 1 profile domain-containing protein</fullName>
    </recommendedName>
</protein>
<accession>A0A813SWT7</accession>
<keyword evidence="5 9" id="KW-0472">Membrane</keyword>
<comment type="similarity">
    <text evidence="8">Belongs to the G-protein coupled receptor 1 family.</text>
</comment>
<feature type="transmembrane region" description="Helical" evidence="9">
    <location>
        <begin position="29"/>
        <end position="50"/>
    </location>
</feature>
<dbReference type="Proteomes" id="UP000663874">
    <property type="component" value="Unassembled WGS sequence"/>
</dbReference>
<dbReference type="Gene3D" id="1.20.1070.10">
    <property type="entry name" value="Rhodopsin 7-helix transmembrane proteins"/>
    <property type="match status" value="1"/>
</dbReference>
<keyword evidence="4 8" id="KW-0297">G-protein coupled receptor</keyword>
<evidence type="ECO:0000256" key="5">
    <source>
        <dbReference type="ARBA" id="ARBA00023136"/>
    </source>
</evidence>
<evidence type="ECO:0000256" key="8">
    <source>
        <dbReference type="RuleBase" id="RU000688"/>
    </source>
</evidence>
<evidence type="ECO:0000313" key="13">
    <source>
        <dbReference type="EMBL" id="CAF3785902.1"/>
    </source>
</evidence>
<dbReference type="PANTHER" id="PTHR24243:SF208">
    <property type="entry name" value="PYROKININ-1 RECEPTOR"/>
    <property type="match status" value="1"/>
</dbReference>
<dbReference type="Pfam" id="PF00001">
    <property type="entry name" value="7tm_1"/>
    <property type="match status" value="1"/>
</dbReference>
<evidence type="ECO:0000256" key="4">
    <source>
        <dbReference type="ARBA" id="ARBA00023040"/>
    </source>
</evidence>
<keyword evidence="3 9" id="KW-1133">Transmembrane helix</keyword>
<dbReference type="AlphaFoldDB" id="A0A813SWT7"/>
<evidence type="ECO:0000259" key="10">
    <source>
        <dbReference type="PROSITE" id="PS50262"/>
    </source>
</evidence>
<dbReference type="EMBL" id="CAJOBE010001926">
    <property type="protein sequence ID" value="CAF3785902.1"/>
    <property type="molecule type" value="Genomic_DNA"/>
</dbReference>
<feature type="transmembrane region" description="Helical" evidence="9">
    <location>
        <begin position="219"/>
        <end position="243"/>
    </location>
</feature>
<feature type="transmembrane region" description="Helical" evidence="9">
    <location>
        <begin position="62"/>
        <end position="81"/>
    </location>
</feature>
<keyword evidence="2 8" id="KW-0812">Transmembrane</keyword>